<feature type="domain" description="Glyoxalase-like" evidence="1">
    <location>
        <begin position="8"/>
        <end position="116"/>
    </location>
</feature>
<dbReference type="PANTHER" id="PTHR35908:SF1">
    <property type="entry name" value="CONSERVED PROTEIN"/>
    <property type="match status" value="1"/>
</dbReference>
<reference evidence="2 3" key="1">
    <citation type="submission" date="2018-11" db="EMBL/GenBank/DDBJ databases">
        <title>Micromonospora sp. PPF5-17, a new actinomycetes isolated from a hot spring soil.</title>
        <authorList>
            <person name="Thawai C."/>
        </authorList>
    </citation>
    <scope>NUCLEOTIDE SEQUENCE [LARGE SCALE GENOMIC DNA]</scope>
    <source>
        <strain evidence="2 3">PPF5-17</strain>
    </source>
</reference>
<dbReference type="InterPro" id="IPR041581">
    <property type="entry name" value="Glyoxalase_6"/>
</dbReference>
<dbReference type="Proteomes" id="UP000280698">
    <property type="component" value="Unassembled WGS sequence"/>
</dbReference>
<evidence type="ECO:0000313" key="3">
    <source>
        <dbReference type="Proteomes" id="UP000280698"/>
    </source>
</evidence>
<dbReference type="EMBL" id="RJLN01000150">
    <property type="protein sequence ID" value="RNL86667.1"/>
    <property type="molecule type" value="Genomic_DNA"/>
</dbReference>
<sequence length="126" mass="14058">MGTVIRNFAFDCADPYELAHFWAKVFDCPVDPGFEPDDEDGVVEPPGGTRLYFQRVPEPKRVKNRVHICLQPEVLRDQAVERIAALGATIVADHRERDGSGWVVMADPEGNEFCVLRSEAERSATG</sequence>
<dbReference type="PANTHER" id="PTHR35908">
    <property type="entry name" value="HYPOTHETICAL FUSION PROTEIN"/>
    <property type="match status" value="1"/>
</dbReference>
<dbReference type="Gene3D" id="3.10.180.10">
    <property type="entry name" value="2,3-Dihydroxybiphenyl 1,2-Dioxygenase, domain 1"/>
    <property type="match status" value="1"/>
</dbReference>
<dbReference type="SUPFAM" id="SSF54593">
    <property type="entry name" value="Glyoxalase/Bleomycin resistance protein/Dihydroxybiphenyl dioxygenase"/>
    <property type="match status" value="1"/>
</dbReference>
<dbReference type="InterPro" id="IPR029068">
    <property type="entry name" value="Glyas_Bleomycin-R_OHBP_Dase"/>
</dbReference>
<gene>
    <name evidence="2" type="ORF">EFE23_27100</name>
</gene>
<dbReference type="RefSeq" id="WP_123243713.1">
    <property type="nucleotide sequence ID" value="NZ_JAAHBY010000150.1"/>
</dbReference>
<name>A0ABX9W892_9ACTN</name>
<dbReference type="CDD" id="cd06587">
    <property type="entry name" value="VOC"/>
    <property type="match status" value="1"/>
</dbReference>
<dbReference type="Pfam" id="PF18029">
    <property type="entry name" value="Glyoxalase_6"/>
    <property type="match status" value="1"/>
</dbReference>
<evidence type="ECO:0000259" key="1">
    <source>
        <dbReference type="Pfam" id="PF18029"/>
    </source>
</evidence>
<organism evidence="2 3">
    <name type="scientific">Micromonospora solifontis</name>
    <dbReference type="NCBI Taxonomy" id="2487138"/>
    <lineage>
        <taxon>Bacteria</taxon>
        <taxon>Bacillati</taxon>
        <taxon>Actinomycetota</taxon>
        <taxon>Actinomycetes</taxon>
        <taxon>Micromonosporales</taxon>
        <taxon>Micromonosporaceae</taxon>
        <taxon>Micromonospora</taxon>
    </lineage>
</organism>
<accession>A0ABX9W892</accession>
<keyword evidence="3" id="KW-1185">Reference proteome</keyword>
<comment type="caution">
    <text evidence="2">The sequence shown here is derived from an EMBL/GenBank/DDBJ whole genome shotgun (WGS) entry which is preliminary data.</text>
</comment>
<proteinExistence type="predicted"/>
<protein>
    <submittedName>
        <fullName evidence="2">VOC family protein</fullName>
    </submittedName>
</protein>
<evidence type="ECO:0000313" key="2">
    <source>
        <dbReference type="EMBL" id="RNL86667.1"/>
    </source>
</evidence>